<reference evidence="2 3" key="1">
    <citation type="journal article" date="2018" name="Sci. Rep.">
        <title>Genomic signatures of local adaptation to the degree of environmental predictability in rotifers.</title>
        <authorList>
            <person name="Franch-Gras L."/>
            <person name="Hahn C."/>
            <person name="Garcia-Roger E.M."/>
            <person name="Carmona M.J."/>
            <person name="Serra M."/>
            <person name="Gomez A."/>
        </authorList>
    </citation>
    <scope>NUCLEOTIDE SEQUENCE [LARGE SCALE GENOMIC DNA]</scope>
    <source>
        <strain evidence="2">HYR1</strain>
    </source>
</reference>
<gene>
    <name evidence="2" type="ORF">BpHYR1_015375</name>
</gene>
<evidence type="ECO:0000313" key="3">
    <source>
        <dbReference type="Proteomes" id="UP000276133"/>
    </source>
</evidence>
<dbReference type="OrthoDB" id="10068564at2759"/>
<sequence>MTKSKTKAYADKKNRTHSSELKVGDKVLIDVKRGSILADKKLTRYSDENYKITAKKGSMVTASNDWHSITRNSAFIKKASFQGAGENCDPEYELVTYGSKLIDYPVPQISQQPVRTPQIPQAEESIASSRPRRVIRPPARYGYFVQNPAS</sequence>
<feature type="region of interest" description="Disordered" evidence="1">
    <location>
        <begin position="111"/>
        <end position="131"/>
    </location>
</feature>
<evidence type="ECO:0000256" key="1">
    <source>
        <dbReference type="SAM" id="MobiDB-lite"/>
    </source>
</evidence>
<accession>A0A3M7PEV3</accession>
<dbReference type="AlphaFoldDB" id="A0A3M7PEV3"/>
<dbReference type="Proteomes" id="UP000276133">
    <property type="component" value="Unassembled WGS sequence"/>
</dbReference>
<keyword evidence="3" id="KW-1185">Reference proteome</keyword>
<proteinExistence type="predicted"/>
<dbReference type="EMBL" id="REGN01011324">
    <property type="protein sequence ID" value="RMZ97582.1"/>
    <property type="molecule type" value="Genomic_DNA"/>
</dbReference>
<evidence type="ECO:0000313" key="2">
    <source>
        <dbReference type="EMBL" id="RMZ97582.1"/>
    </source>
</evidence>
<organism evidence="2 3">
    <name type="scientific">Brachionus plicatilis</name>
    <name type="common">Marine rotifer</name>
    <name type="synonym">Brachionus muelleri</name>
    <dbReference type="NCBI Taxonomy" id="10195"/>
    <lineage>
        <taxon>Eukaryota</taxon>
        <taxon>Metazoa</taxon>
        <taxon>Spiralia</taxon>
        <taxon>Gnathifera</taxon>
        <taxon>Rotifera</taxon>
        <taxon>Eurotatoria</taxon>
        <taxon>Monogononta</taxon>
        <taxon>Pseudotrocha</taxon>
        <taxon>Ploima</taxon>
        <taxon>Brachionidae</taxon>
        <taxon>Brachionus</taxon>
    </lineage>
</organism>
<name>A0A3M7PEV3_BRAPC</name>
<protein>
    <recommendedName>
        <fullName evidence="4">Retrovirus-related Pol poly from transposon</fullName>
    </recommendedName>
</protein>
<evidence type="ECO:0008006" key="4">
    <source>
        <dbReference type="Google" id="ProtNLM"/>
    </source>
</evidence>
<comment type="caution">
    <text evidence="2">The sequence shown here is derived from an EMBL/GenBank/DDBJ whole genome shotgun (WGS) entry which is preliminary data.</text>
</comment>